<feature type="compositionally biased region" description="Low complexity" evidence="1">
    <location>
        <begin position="20"/>
        <end position="30"/>
    </location>
</feature>
<dbReference type="AlphaFoldDB" id="A0A0D1YYN1"/>
<evidence type="ECO:0000256" key="1">
    <source>
        <dbReference type="SAM" id="MobiDB-lite"/>
    </source>
</evidence>
<dbReference type="Proteomes" id="UP000053599">
    <property type="component" value="Unassembled WGS sequence"/>
</dbReference>
<reference evidence="2 3" key="1">
    <citation type="submission" date="2015-01" db="EMBL/GenBank/DDBJ databases">
        <title>The Genome Sequence of Exophiala sideris CBS121828.</title>
        <authorList>
            <consortium name="The Broad Institute Genomics Platform"/>
            <person name="Cuomo C."/>
            <person name="de Hoog S."/>
            <person name="Gorbushina A."/>
            <person name="Stielow B."/>
            <person name="Teixiera M."/>
            <person name="Abouelleil A."/>
            <person name="Chapman S.B."/>
            <person name="Priest M."/>
            <person name="Young S.K."/>
            <person name="Wortman J."/>
            <person name="Nusbaum C."/>
            <person name="Birren B."/>
        </authorList>
    </citation>
    <scope>NUCLEOTIDE SEQUENCE [LARGE SCALE GENOMIC DNA]</scope>
    <source>
        <strain evidence="2 3">CBS 121828</strain>
    </source>
</reference>
<dbReference type="OrthoDB" id="5286775at2759"/>
<protein>
    <submittedName>
        <fullName evidence="2">Uncharacterized protein</fullName>
    </submittedName>
</protein>
<name>A0A0D1YYN1_9EURO</name>
<organism evidence="2 3">
    <name type="scientific">Exophiala sideris</name>
    <dbReference type="NCBI Taxonomy" id="1016849"/>
    <lineage>
        <taxon>Eukaryota</taxon>
        <taxon>Fungi</taxon>
        <taxon>Dikarya</taxon>
        <taxon>Ascomycota</taxon>
        <taxon>Pezizomycotina</taxon>
        <taxon>Eurotiomycetes</taxon>
        <taxon>Chaetothyriomycetidae</taxon>
        <taxon>Chaetothyriales</taxon>
        <taxon>Herpotrichiellaceae</taxon>
        <taxon>Exophiala</taxon>
    </lineage>
</organism>
<feature type="compositionally biased region" description="Polar residues" evidence="1">
    <location>
        <begin position="380"/>
        <end position="400"/>
    </location>
</feature>
<dbReference type="EMBL" id="KN846951">
    <property type="protein sequence ID" value="KIV87717.1"/>
    <property type="molecule type" value="Genomic_DNA"/>
</dbReference>
<sequence>MARSMFTFPLRLFSKVISPTKLPTLTPTPTAVQKRVPQVAGKKRRSPDEETDDNEHHPRKRLRSRGPSTSPVQDNEDDDSAVFSLGSTQVDQDRVLMPPPATPHRGQRDSRRSPLRPSPNPPYQTHNHDDDAISLTSTALAKKRADDMSEELMEERRRYVAAIQLPRNSGIWSQTERDLFFHLAYRGFEPLLPQNWMLDFGTLPISVFVHDDTSDPPLVQNVVDNQFRAARALRQLFEAGHDVRDRVYVSPGSHREKILEKTVKRYLKWALMDVGFRQSSKADYFPVHAVVTRRKGHTTLQTLENVAVKLQRLAERHQRARHIRPSIEIQTTDEVDADETRVIEDDDALPTLIGLVIISSVVAVVTLSPFSQPAAQSSPRIRQTASPPTSDLGAQSTHQGDCSPDSLRIIAELDFSQKDQDVWNALGVAIVAMQIRKEALRARADLPHDDIDLLSGDKMPLVGSKLDEELDDTFGSSSRMDVEADPDL</sequence>
<accession>A0A0D1YYN1</accession>
<evidence type="ECO:0000313" key="2">
    <source>
        <dbReference type="EMBL" id="KIV87717.1"/>
    </source>
</evidence>
<gene>
    <name evidence="2" type="ORF">PV11_03246</name>
</gene>
<feature type="region of interest" description="Disordered" evidence="1">
    <location>
        <begin position="374"/>
        <end position="403"/>
    </location>
</feature>
<evidence type="ECO:0000313" key="3">
    <source>
        <dbReference type="Proteomes" id="UP000053599"/>
    </source>
</evidence>
<dbReference type="HOGENOM" id="CLU_043828_0_0_1"/>
<feature type="region of interest" description="Disordered" evidence="1">
    <location>
        <begin position="20"/>
        <end position="133"/>
    </location>
</feature>
<proteinExistence type="predicted"/>
<feature type="region of interest" description="Disordered" evidence="1">
    <location>
        <begin position="468"/>
        <end position="488"/>
    </location>
</feature>